<evidence type="ECO:0000256" key="2">
    <source>
        <dbReference type="ARBA" id="ARBA00012438"/>
    </source>
</evidence>
<dbReference type="InterPro" id="IPR004358">
    <property type="entry name" value="Sig_transdc_His_kin-like_C"/>
</dbReference>
<evidence type="ECO:0000313" key="15">
    <source>
        <dbReference type="Proteomes" id="UP000218784"/>
    </source>
</evidence>
<keyword evidence="11" id="KW-1133">Transmembrane helix</keyword>
<evidence type="ECO:0000256" key="8">
    <source>
        <dbReference type="ARBA" id="ARBA00023012"/>
    </source>
</evidence>
<dbReference type="Gene3D" id="1.10.287.130">
    <property type="match status" value="1"/>
</dbReference>
<keyword evidence="4" id="KW-0808">Transferase</keyword>
<evidence type="ECO:0000259" key="13">
    <source>
        <dbReference type="PROSITE" id="PS50110"/>
    </source>
</evidence>
<evidence type="ECO:0000313" key="14">
    <source>
        <dbReference type="EMBL" id="PCG10398.1"/>
    </source>
</evidence>
<dbReference type="InterPro" id="IPR001789">
    <property type="entry name" value="Sig_transdc_resp-reg_receiver"/>
</dbReference>
<evidence type="ECO:0000256" key="7">
    <source>
        <dbReference type="ARBA" id="ARBA00022840"/>
    </source>
</evidence>
<dbReference type="PANTHER" id="PTHR43065:SF46">
    <property type="entry name" value="C4-DICARBOXYLATE TRANSPORT SENSOR PROTEIN DCTB"/>
    <property type="match status" value="1"/>
</dbReference>
<evidence type="ECO:0000256" key="6">
    <source>
        <dbReference type="ARBA" id="ARBA00022777"/>
    </source>
</evidence>
<comment type="catalytic activity">
    <reaction evidence="1">
        <text>ATP + protein L-histidine = ADP + protein N-phospho-L-histidine.</text>
        <dbReference type="EC" id="2.7.13.3"/>
    </reaction>
</comment>
<name>A0A2A4I3A5_9SPHN</name>
<dbReference type="InterPro" id="IPR036890">
    <property type="entry name" value="HATPase_C_sf"/>
</dbReference>
<dbReference type="PROSITE" id="PS50110">
    <property type="entry name" value="RESPONSE_REGULATORY"/>
    <property type="match status" value="1"/>
</dbReference>
<dbReference type="SMART" id="SM00387">
    <property type="entry name" value="HATPase_c"/>
    <property type="match status" value="1"/>
</dbReference>
<dbReference type="InterPro" id="IPR003594">
    <property type="entry name" value="HATPase_dom"/>
</dbReference>
<reference evidence="14 15" key="1">
    <citation type="submission" date="2017-09" db="EMBL/GenBank/DDBJ databases">
        <title>Sphingomonas ginsenosidimutans KACC 14949, whole genome shotgun sequence.</title>
        <authorList>
            <person name="Feng G."/>
            <person name="Zhu H."/>
        </authorList>
    </citation>
    <scope>NUCLEOTIDE SEQUENCE [LARGE SCALE GENOMIC DNA]</scope>
    <source>
        <strain evidence="14 15">KACC 14949</strain>
    </source>
</reference>
<evidence type="ECO:0000256" key="1">
    <source>
        <dbReference type="ARBA" id="ARBA00000085"/>
    </source>
</evidence>
<dbReference type="SUPFAM" id="SSF52172">
    <property type="entry name" value="CheY-like"/>
    <property type="match status" value="1"/>
</dbReference>
<protein>
    <recommendedName>
        <fullName evidence="2">histidine kinase</fullName>
        <ecNumber evidence="2">2.7.13.3</ecNumber>
    </recommendedName>
</protein>
<dbReference type="Pfam" id="PF05227">
    <property type="entry name" value="CHASE3"/>
    <property type="match status" value="1"/>
</dbReference>
<dbReference type="Proteomes" id="UP000218784">
    <property type="component" value="Unassembled WGS sequence"/>
</dbReference>
<dbReference type="AlphaFoldDB" id="A0A2A4I3A5"/>
<evidence type="ECO:0000259" key="12">
    <source>
        <dbReference type="PROSITE" id="PS50109"/>
    </source>
</evidence>
<feature type="coiled-coil region" evidence="10">
    <location>
        <begin position="196"/>
        <end position="244"/>
    </location>
</feature>
<evidence type="ECO:0000256" key="11">
    <source>
        <dbReference type="SAM" id="Phobius"/>
    </source>
</evidence>
<keyword evidence="3 9" id="KW-0597">Phosphoprotein</keyword>
<feature type="domain" description="Histidine kinase" evidence="12">
    <location>
        <begin position="253"/>
        <end position="473"/>
    </location>
</feature>
<organism evidence="14 15">
    <name type="scientific">Sphingomonas ginsenosidimutans</name>
    <dbReference type="NCBI Taxonomy" id="862134"/>
    <lineage>
        <taxon>Bacteria</taxon>
        <taxon>Pseudomonadati</taxon>
        <taxon>Pseudomonadota</taxon>
        <taxon>Alphaproteobacteria</taxon>
        <taxon>Sphingomonadales</taxon>
        <taxon>Sphingomonadaceae</taxon>
        <taxon>Sphingomonas</taxon>
    </lineage>
</organism>
<dbReference type="InterPro" id="IPR036097">
    <property type="entry name" value="HisK_dim/P_sf"/>
</dbReference>
<dbReference type="SUPFAM" id="SSF55874">
    <property type="entry name" value="ATPase domain of HSP90 chaperone/DNA topoisomerase II/histidine kinase"/>
    <property type="match status" value="1"/>
</dbReference>
<dbReference type="Pfam" id="PF00512">
    <property type="entry name" value="HisKA"/>
    <property type="match status" value="1"/>
</dbReference>
<dbReference type="InterPro" id="IPR007891">
    <property type="entry name" value="CHASE3"/>
</dbReference>
<evidence type="ECO:0000256" key="9">
    <source>
        <dbReference type="PROSITE-ProRule" id="PRU00169"/>
    </source>
</evidence>
<keyword evidence="7" id="KW-0067">ATP-binding</keyword>
<keyword evidence="8" id="KW-0902">Two-component regulatory system</keyword>
<sequence length="633" mass="66557">MALAGAVVLAALVITLGEANRQRDRALAAQRHSYDVMILARTLQGTIGRSEASLGRYVVSGDQQLGRLYFEDWRRAGETINRLEKLAGDNPTQRAHLVDLRSAFQQRGGELAATALETNYRRNDQALSRYWQLRQTESLEAINAALTALIADERGLLEARTSQALASVRRSTTIAKVLAVFGVLLVLGAIAMGWIMVRALAERAIARAEADEERERADELAAAVEQATAELRAQEARLRQVQKMEAVGQLTGGIAHDFNNMLAVVLGGLELAQRHLLRDPAQAARHLESAHEGAHRAAALTSRLLAFARETAINPEPICADALFSGLSDLLSRTLGDGVTVTFDDDSQGWCTRADRVQLENVIVNLAVNARDAMAGRGTLSIRARCATFATAHGHRAPGDYLAVSVADTGCGIPPEVIERVFEPFFTTKAVGKGTGLGLSQIFAFTQAVGGEVSIESTPGHGTTVSLLLPRDAAGESAPATAAPPALAAVPAAPDVVDAPAPAPAGLAILVVEDDPRVLAATMGALRELGHHPVECNDPARAPQALAAMTHVDLIVSDVLMPSLTGPEMVARLPATHAGVPVLFVTGFAGEAGGGIDLGGRPVLRKPFTLAALDRAVLGATAGGGMVEPIAAE</sequence>
<comment type="caution">
    <text evidence="14">The sequence shown here is derived from an EMBL/GenBank/DDBJ whole genome shotgun (WGS) entry which is preliminary data.</text>
</comment>
<evidence type="ECO:0000256" key="3">
    <source>
        <dbReference type="ARBA" id="ARBA00022553"/>
    </source>
</evidence>
<dbReference type="EMBL" id="NWVD01000001">
    <property type="protein sequence ID" value="PCG10398.1"/>
    <property type="molecule type" value="Genomic_DNA"/>
</dbReference>
<dbReference type="InterPro" id="IPR011006">
    <property type="entry name" value="CheY-like_superfamily"/>
</dbReference>
<proteinExistence type="predicted"/>
<dbReference type="GO" id="GO:0000155">
    <property type="term" value="F:phosphorelay sensor kinase activity"/>
    <property type="evidence" value="ECO:0007669"/>
    <property type="project" value="InterPro"/>
</dbReference>
<dbReference type="SUPFAM" id="SSF47384">
    <property type="entry name" value="Homodimeric domain of signal transducing histidine kinase"/>
    <property type="match status" value="1"/>
</dbReference>
<dbReference type="Pfam" id="PF00072">
    <property type="entry name" value="Response_reg"/>
    <property type="match status" value="1"/>
</dbReference>
<dbReference type="EC" id="2.7.13.3" evidence="2"/>
<keyword evidence="10" id="KW-0175">Coiled coil</keyword>
<feature type="modified residue" description="4-aspartylphosphate" evidence="9">
    <location>
        <position position="558"/>
    </location>
</feature>
<dbReference type="SMART" id="SM00388">
    <property type="entry name" value="HisKA"/>
    <property type="match status" value="1"/>
</dbReference>
<keyword evidence="11" id="KW-0812">Transmembrane</keyword>
<keyword evidence="11" id="KW-0472">Membrane</keyword>
<evidence type="ECO:0000256" key="4">
    <source>
        <dbReference type="ARBA" id="ARBA00022679"/>
    </source>
</evidence>
<evidence type="ECO:0000256" key="5">
    <source>
        <dbReference type="ARBA" id="ARBA00022741"/>
    </source>
</evidence>
<dbReference type="Gene3D" id="3.30.565.10">
    <property type="entry name" value="Histidine kinase-like ATPase, C-terminal domain"/>
    <property type="match status" value="1"/>
</dbReference>
<dbReference type="CDD" id="cd00082">
    <property type="entry name" value="HisKA"/>
    <property type="match status" value="1"/>
</dbReference>
<dbReference type="SMART" id="SM00448">
    <property type="entry name" value="REC"/>
    <property type="match status" value="1"/>
</dbReference>
<keyword evidence="5" id="KW-0547">Nucleotide-binding</keyword>
<dbReference type="GO" id="GO:0005524">
    <property type="term" value="F:ATP binding"/>
    <property type="evidence" value="ECO:0007669"/>
    <property type="project" value="UniProtKB-KW"/>
</dbReference>
<dbReference type="InterPro" id="IPR005467">
    <property type="entry name" value="His_kinase_dom"/>
</dbReference>
<dbReference type="PANTHER" id="PTHR43065">
    <property type="entry name" value="SENSOR HISTIDINE KINASE"/>
    <property type="match status" value="1"/>
</dbReference>
<dbReference type="Gene3D" id="3.40.50.2300">
    <property type="match status" value="1"/>
</dbReference>
<keyword evidence="15" id="KW-1185">Reference proteome</keyword>
<accession>A0A2A4I3A5</accession>
<dbReference type="Pfam" id="PF02518">
    <property type="entry name" value="HATPase_c"/>
    <property type="match status" value="1"/>
</dbReference>
<keyword evidence="6 14" id="KW-0418">Kinase</keyword>
<dbReference type="InterPro" id="IPR003661">
    <property type="entry name" value="HisK_dim/P_dom"/>
</dbReference>
<gene>
    <name evidence="14" type="ORF">COA17_02895</name>
</gene>
<evidence type="ECO:0000256" key="10">
    <source>
        <dbReference type="SAM" id="Coils"/>
    </source>
</evidence>
<feature type="transmembrane region" description="Helical" evidence="11">
    <location>
        <begin position="177"/>
        <end position="197"/>
    </location>
</feature>
<dbReference type="PRINTS" id="PR00344">
    <property type="entry name" value="BCTRLSENSOR"/>
</dbReference>
<feature type="domain" description="Response regulatory" evidence="13">
    <location>
        <begin position="508"/>
        <end position="621"/>
    </location>
</feature>
<dbReference type="RefSeq" id="WP_096610055.1">
    <property type="nucleotide sequence ID" value="NZ_NWVD01000001.1"/>
</dbReference>
<dbReference type="PROSITE" id="PS50109">
    <property type="entry name" value="HIS_KIN"/>
    <property type="match status" value="1"/>
</dbReference>